<gene>
    <name evidence="2" type="ORF">PZE19_21850</name>
</gene>
<evidence type="ECO:0000313" key="3">
    <source>
        <dbReference type="Proteomes" id="UP001216907"/>
    </source>
</evidence>
<comment type="caution">
    <text evidence="2">The sequence shown here is derived from an EMBL/GenBank/DDBJ whole genome shotgun (WGS) entry which is preliminary data.</text>
</comment>
<dbReference type="InterPro" id="IPR011518">
    <property type="entry name" value="Transposase_36"/>
</dbReference>
<dbReference type="NCBIfam" id="NF033519">
    <property type="entry name" value="transpos_ISAzo13"/>
    <property type="match status" value="1"/>
</dbReference>
<name>A0ABT6FFS2_9BACT</name>
<proteinExistence type="predicted"/>
<evidence type="ECO:0000313" key="2">
    <source>
        <dbReference type="EMBL" id="MDG3006425.1"/>
    </source>
</evidence>
<dbReference type="RefSeq" id="WP_277864383.1">
    <property type="nucleotide sequence ID" value="NZ_JARRAG010000002.1"/>
</dbReference>
<organism evidence="2 3">
    <name type="scientific">Paludisphaera mucosa</name>
    <dbReference type="NCBI Taxonomy" id="3030827"/>
    <lineage>
        <taxon>Bacteria</taxon>
        <taxon>Pseudomonadati</taxon>
        <taxon>Planctomycetota</taxon>
        <taxon>Planctomycetia</taxon>
        <taxon>Isosphaerales</taxon>
        <taxon>Isosphaeraceae</taxon>
        <taxon>Paludisphaera</taxon>
    </lineage>
</organism>
<feature type="compositionally biased region" description="Basic and acidic residues" evidence="1">
    <location>
        <begin position="153"/>
        <end position="174"/>
    </location>
</feature>
<sequence>MQDPDIVEALRSKYAALLDDLDERGRRRWAAVEARALGRGGITAVAQATGLSDRTVRTGLKELDDPEPLAGHRQRRAGGGRKPHAATQPALRGALDRLIEPTVRGAPTNPLRWTIKSTYRLADELCQRGYAVSPTTVRRMLAAMNYSLQGNRKTREGKQHPDRDGQFRHISDRVRARRRRGEPALSVDTKKKEVLGNLKNPGRTYRPQGDPIPVKTHDFPDPALGKAVPYGVYDIHRDEAGVSVGISHDTAEFAVAAIRRWWEKLGRANYGRARRVLVTADSGGSNGSRCRLWKAELQRWADETGLIVEVCHYPPGTSKWNKIEHRVFCHITRNWRGTPLETLEVVVESIGATTTGTGLEVHAWLDEGTYEKGRKVSDQELAGCTIKRHAYHGEWNYEIHPRRH</sequence>
<reference evidence="2 3" key="1">
    <citation type="submission" date="2023-03" db="EMBL/GenBank/DDBJ databases">
        <title>Paludisphaera mucosa sp. nov. a novel planctomycete from northern fen.</title>
        <authorList>
            <person name="Ivanova A."/>
        </authorList>
    </citation>
    <scope>NUCLEOTIDE SEQUENCE [LARGE SCALE GENOMIC DNA]</scope>
    <source>
        <strain evidence="2 3">Pla2</strain>
    </source>
</reference>
<feature type="compositionally biased region" description="Basic residues" evidence="1">
    <location>
        <begin position="72"/>
        <end position="84"/>
    </location>
</feature>
<dbReference type="EMBL" id="JARRAG010000002">
    <property type="protein sequence ID" value="MDG3006425.1"/>
    <property type="molecule type" value="Genomic_DNA"/>
</dbReference>
<feature type="region of interest" description="Disordered" evidence="1">
    <location>
        <begin position="149"/>
        <end position="220"/>
    </location>
</feature>
<dbReference type="Pfam" id="PF07592">
    <property type="entry name" value="DDE_Tnp_ISAZ013"/>
    <property type="match status" value="1"/>
</dbReference>
<keyword evidence="3" id="KW-1185">Reference proteome</keyword>
<evidence type="ECO:0000256" key="1">
    <source>
        <dbReference type="SAM" id="MobiDB-lite"/>
    </source>
</evidence>
<protein>
    <submittedName>
        <fullName evidence="2">ISAzo13 family transposase</fullName>
    </submittedName>
</protein>
<feature type="region of interest" description="Disordered" evidence="1">
    <location>
        <begin position="61"/>
        <end position="87"/>
    </location>
</feature>
<dbReference type="Proteomes" id="UP001216907">
    <property type="component" value="Unassembled WGS sequence"/>
</dbReference>
<accession>A0ABT6FFS2</accession>